<organism evidence="1">
    <name type="scientific">bioreactor metagenome</name>
    <dbReference type="NCBI Taxonomy" id="1076179"/>
    <lineage>
        <taxon>unclassified sequences</taxon>
        <taxon>metagenomes</taxon>
        <taxon>ecological metagenomes</taxon>
    </lineage>
</organism>
<proteinExistence type="predicted"/>
<dbReference type="EMBL" id="VSSQ01009775">
    <property type="protein sequence ID" value="MPM42564.1"/>
    <property type="molecule type" value="Genomic_DNA"/>
</dbReference>
<name>A0A644ZYC6_9ZZZZ</name>
<gene>
    <name evidence="1" type="ORF">SDC9_89230</name>
</gene>
<sequence>MKTPNMQLCDLNDDGKEELATILTTGYGTGFLEQKIHVVDLETMDEVKVDDPVEVTKNNVKTYLSSDTVVFSLNGEDFSYSLEDKASNTAEEEFKNLTYGTFITHYVENNKIKTKVDARTNPNSSLTQFEITYKYSEEGFIPENLKIDSEREK</sequence>
<protein>
    <submittedName>
        <fullName evidence="1">Uncharacterized protein</fullName>
    </submittedName>
</protein>
<dbReference type="AlphaFoldDB" id="A0A644ZYC6"/>
<reference evidence="1" key="1">
    <citation type="submission" date="2019-08" db="EMBL/GenBank/DDBJ databases">
        <authorList>
            <person name="Kucharzyk K."/>
            <person name="Murdoch R.W."/>
            <person name="Higgins S."/>
            <person name="Loffler F."/>
        </authorList>
    </citation>
    <scope>NUCLEOTIDE SEQUENCE</scope>
</reference>
<evidence type="ECO:0000313" key="1">
    <source>
        <dbReference type="EMBL" id="MPM42564.1"/>
    </source>
</evidence>
<comment type="caution">
    <text evidence="1">The sequence shown here is derived from an EMBL/GenBank/DDBJ whole genome shotgun (WGS) entry which is preliminary data.</text>
</comment>
<accession>A0A644ZYC6</accession>